<dbReference type="Pfam" id="PF00155">
    <property type="entry name" value="Aminotran_1_2"/>
    <property type="match status" value="1"/>
</dbReference>
<dbReference type="SUPFAM" id="SSF46785">
    <property type="entry name" value="Winged helix' DNA-binding domain"/>
    <property type="match status" value="1"/>
</dbReference>
<dbReference type="Proteomes" id="UP000295097">
    <property type="component" value="Unassembled WGS sequence"/>
</dbReference>
<organism evidence="7 8">
    <name type="scientific">Martelella mediterranea</name>
    <dbReference type="NCBI Taxonomy" id="293089"/>
    <lineage>
        <taxon>Bacteria</taxon>
        <taxon>Pseudomonadati</taxon>
        <taxon>Pseudomonadota</taxon>
        <taxon>Alphaproteobacteria</taxon>
        <taxon>Hyphomicrobiales</taxon>
        <taxon>Aurantimonadaceae</taxon>
        <taxon>Martelella</taxon>
    </lineage>
</organism>
<evidence type="ECO:0000259" key="6">
    <source>
        <dbReference type="PROSITE" id="PS50949"/>
    </source>
</evidence>
<dbReference type="SUPFAM" id="SSF53383">
    <property type="entry name" value="PLP-dependent transferases"/>
    <property type="match status" value="1"/>
</dbReference>
<dbReference type="GO" id="GO:0003677">
    <property type="term" value="F:DNA binding"/>
    <property type="evidence" value="ECO:0007669"/>
    <property type="project" value="UniProtKB-KW"/>
</dbReference>
<dbReference type="GO" id="GO:0030170">
    <property type="term" value="F:pyridoxal phosphate binding"/>
    <property type="evidence" value="ECO:0007669"/>
    <property type="project" value="InterPro"/>
</dbReference>
<gene>
    <name evidence="7" type="ORF">EDC90_1003137</name>
</gene>
<dbReference type="PANTHER" id="PTHR46577">
    <property type="entry name" value="HTH-TYPE TRANSCRIPTIONAL REGULATORY PROTEIN GABR"/>
    <property type="match status" value="1"/>
</dbReference>
<comment type="caution">
    <text evidence="7">The sequence shown here is derived from an EMBL/GenBank/DDBJ whole genome shotgun (WGS) entry which is preliminary data.</text>
</comment>
<dbReference type="PANTHER" id="PTHR46577:SF1">
    <property type="entry name" value="HTH-TYPE TRANSCRIPTIONAL REGULATORY PROTEIN GABR"/>
    <property type="match status" value="1"/>
</dbReference>
<comment type="similarity">
    <text evidence="1">In the C-terminal section; belongs to the class-I pyridoxal-phosphate-dependent aminotransferase family.</text>
</comment>
<keyword evidence="5" id="KW-0804">Transcription</keyword>
<sequence>MTKWKPNPRLIKRPAYLSLAEQIAGAVRDGLLIDGMRLPPQRQMAADLKISVQTVSRAYEELTRRGLVTGEVGRGSYIKSVPTTPERPYLTEGGSGLIDLSILKPICESRSLTKFRDAFATLGSNMPSELAFSMIPNELFRRYRLAGSNWLAACGLKAPVHGITVTNGSSDAITAAFMSVVPPGATLAAEELTHPMVKPLCGYLGLDLESVAMDRDGIVPEALEALATRKRLRAVFIQPSACSPQGILMSAPRRRAIAALARRLDLAIIENDVLGPLVDNRPPPVAAFAPERTLYLTDLSKNTIPGLRCGFLTAPDRYAGSVANRYLAANWIATPVMAEIASRWIVDGSAIELVNWQRLALKRRRAIAATALEGIDHQMTPGALHIWMPLPEGTHEASFVDRLKGRGVAVAAGAAFQIARQPGPPAIRVSLSASTELELVSSLSLIAAMIRERTSSKSVIA</sequence>
<dbReference type="RefSeq" id="WP_132308579.1">
    <property type="nucleotide sequence ID" value="NZ_SMAR01000003.1"/>
</dbReference>
<protein>
    <submittedName>
        <fullName evidence="7">GntR family transcriptional regulator</fullName>
    </submittedName>
</protein>
<reference evidence="7 8" key="1">
    <citation type="submission" date="2019-03" db="EMBL/GenBank/DDBJ databases">
        <title>Freshwater and sediment microbial communities from various areas in North America, analyzing microbe dynamics in response to fracking.</title>
        <authorList>
            <person name="Lamendella R."/>
        </authorList>
    </citation>
    <scope>NUCLEOTIDE SEQUENCE [LARGE SCALE GENOMIC DNA]</scope>
    <source>
        <strain evidence="7 8">175.2</strain>
    </source>
</reference>
<feature type="domain" description="HTH gntR-type" evidence="6">
    <location>
        <begin position="13"/>
        <end position="81"/>
    </location>
</feature>
<dbReference type="InterPro" id="IPR015422">
    <property type="entry name" value="PyrdxlP-dep_Trfase_small"/>
</dbReference>
<dbReference type="Gene3D" id="3.40.640.10">
    <property type="entry name" value="Type I PLP-dependent aspartate aminotransferase-like (Major domain)"/>
    <property type="match status" value="1"/>
</dbReference>
<keyword evidence="2" id="KW-0663">Pyridoxal phosphate</keyword>
<dbReference type="AlphaFoldDB" id="A0A4R3NWS9"/>
<keyword evidence="4" id="KW-0238">DNA-binding</keyword>
<dbReference type="InterPro" id="IPR015421">
    <property type="entry name" value="PyrdxlP-dep_Trfase_major"/>
</dbReference>
<dbReference type="InterPro" id="IPR004839">
    <property type="entry name" value="Aminotransferase_I/II_large"/>
</dbReference>
<dbReference type="CDD" id="cd07377">
    <property type="entry name" value="WHTH_GntR"/>
    <property type="match status" value="1"/>
</dbReference>
<dbReference type="SMART" id="SM00345">
    <property type="entry name" value="HTH_GNTR"/>
    <property type="match status" value="1"/>
</dbReference>
<evidence type="ECO:0000256" key="5">
    <source>
        <dbReference type="ARBA" id="ARBA00023163"/>
    </source>
</evidence>
<dbReference type="Gene3D" id="1.10.10.10">
    <property type="entry name" value="Winged helix-like DNA-binding domain superfamily/Winged helix DNA-binding domain"/>
    <property type="match status" value="1"/>
</dbReference>
<dbReference type="OrthoDB" id="9794015at2"/>
<evidence type="ECO:0000256" key="3">
    <source>
        <dbReference type="ARBA" id="ARBA00023015"/>
    </source>
</evidence>
<dbReference type="Pfam" id="PF00392">
    <property type="entry name" value="GntR"/>
    <property type="match status" value="1"/>
</dbReference>
<dbReference type="InterPro" id="IPR036388">
    <property type="entry name" value="WH-like_DNA-bd_sf"/>
</dbReference>
<keyword evidence="8" id="KW-1185">Reference proteome</keyword>
<dbReference type="GO" id="GO:0003700">
    <property type="term" value="F:DNA-binding transcription factor activity"/>
    <property type="evidence" value="ECO:0007669"/>
    <property type="project" value="InterPro"/>
</dbReference>
<dbReference type="CDD" id="cd00609">
    <property type="entry name" value="AAT_like"/>
    <property type="match status" value="1"/>
</dbReference>
<dbReference type="InterPro" id="IPR000524">
    <property type="entry name" value="Tscrpt_reg_HTH_GntR"/>
</dbReference>
<evidence type="ECO:0000256" key="4">
    <source>
        <dbReference type="ARBA" id="ARBA00023125"/>
    </source>
</evidence>
<dbReference type="EMBL" id="SMAR01000003">
    <property type="protein sequence ID" value="TCT43127.1"/>
    <property type="molecule type" value="Genomic_DNA"/>
</dbReference>
<proteinExistence type="inferred from homology"/>
<dbReference type="InterPro" id="IPR036390">
    <property type="entry name" value="WH_DNA-bd_sf"/>
</dbReference>
<evidence type="ECO:0000256" key="1">
    <source>
        <dbReference type="ARBA" id="ARBA00005384"/>
    </source>
</evidence>
<name>A0A4R3NWS9_9HYPH</name>
<dbReference type="InterPro" id="IPR015424">
    <property type="entry name" value="PyrdxlP-dep_Trfase"/>
</dbReference>
<dbReference type="Gene3D" id="3.90.1150.10">
    <property type="entry name" value="Aspartate Aminotransferase, domain 1"/>
    <property type="match status" value="1"/>
</dbReference>
<accession>A0A4R3NWS9</accession>
<evidence type="ECO:0000313" key="7">
    <source>
        <dbReference type="EMBL" id="TCT43127.1"/>
    </source>
</evidence>
<keyword evidence="3" id="KW-0805">Transcription regulation</keyword>
<dbReference type="InterPro" id="IPR051446">
    <property type="entry name" value="HTH_trans_reg/aminotransferase"/>
</dbReference>
<dbReference type="PROSITE" id="PS50949">
    <property type="entry name" value="HTH_GNTR"/>
    <property type="match status" value="1"/>
</dbReference>
<evidence type="ECO:0000256" key="2">
    <source>
        <dbReference type="ARBA" id="ARBA00022898"/>
    </source>
</evidence>
<evidence type="ECO:0000313" key="8">
    <source>
        <dbReference type="Proteomes" id="UP000295097"/>
    </source>
</evidence>